<accession>A0A937W3B7</accession>
<evidence type="ECO:0000313" key="11">
    <source>
        <dbReference type="EMBL" id="MBM3224410.1"/>
    </source>
</evidence>
<feature type="non-terminal residue" evidence="11">
    <location>
        <position position="208"/>
    </location>
</feature>
<dbReference type="InterPro" id="IPR036652">
    <property type="entry name" value="YjeF_N_dom_sf"/>
</dbReference>
<evidence type="ECO:0000256" key="2">
    <source>
        <dbReference type="ARBA" id="ARBA00000909"/>
    </source>
</evidence>
<dbReference type="Pfam" id="PF03853">
    <property type="entry name" value="YjeF_N"/>
    <property type="match status" value="1"/>
</dbReference>
<keyword evidence="7" id="KW-0630">Potassium</keyword>
<dbReference type="Gene3D" id="3.40.50.10260">
    <property type="entry name" value="YjeF N-terminal domain"/>
    <property type="match status" value="1"/>
</dbReference>
<dbReference type="PROSITE" id="PS51385">
    <property type="entry name" value="YJEF_N"/>
    <property type="match status" value="1"/>
</dbReference>
<proteinExistence type="inferred from homology"/>
<evidence type="ECO:0000256" key="5">
    <source>
        <dbReference type="ARBA" id="ARBA00022741"/>
    </source>
</evidence>
<evidence type="ECO:0000256" key="4">
    <source>
        <dbReference type="ARBA" id="ARBA00022723"/>
    </source>
</evidence>
<dbReference type="PANTHER" id="PTHR13232:SF10">
    <property type="entry name" value="NAD(P)H-HYDRATE EPIMERASE"/>
    <property type="match status" value="1"/>
</dbReference>
<dbReference type="GO" id="GO:0046872">
    <property type="term" value="F:metal ion binding"/>
    <property type="evidence" value="ECO:0007669"/>
    <property type="project" value="UniProtKB-KW"/>
</dbReference>
<keyword evidence="8" id="KW-0520">NAD</keyword>
<dbReference type="AlphaFoldDB" id="A0A937W3B7"/>
<keyword evidence="6" id="KW-0521">NADP</keyword>
<evidence type="ECO:0000256" key="3">
    <source>
        <dbReference type="ARBA" id="ARBA00012228"/>
    </source>
</evidence>
<dbReference type="SUPFAM" id="SSF64153">
    <property type="entry name" value="YjeF N-terminal domain-like"/>
    <property type="match status" value="1"/>
</dbReference>
<evidence type="ECO:0000256" key="8">
    <source>
        <dbReference type="ARBA" id="ARBA00023027"/>
    </source>
</evidence>
<keyword evidence="5" id="KW-0547">Nucleotide-binding</keyword>
<comment type="catalytic activity">
    <reaction evidence="2">
        <text>(6R)-NADPHX = (6S)-NADPHX</text>
        <dbReference type="Rhea" id="RHEA:32227"/>
        <dbReference type="ChEBI" id="CHEBI:64076"/>
        <dbReference type="ChEBI" id="CHEBI:64077"/>
        <dbReference type="EC" id="5.1.99.6"/>
    </reaction>
</comment>
<name>A0A937W3B7_UNCTE</name>
<dbReference type="EC" id="5.1.99.6" evidence="3"/>
<dbReference type="InterPro" id="IPR032976">
    <property type="entry name" value="YJEFN_prot_NAXE-like"/>
</dbReference>
<organism evidence="11 12">
    <name type="scientific">Tectimicrobiota bacterium</name>
    <dbReference type="NCBI Taxonomy" id="2528274"/>
    <lineage>
        <taxon>Bacteria</taxon>
        <taxon>Pseudomonadati</taxon>
        <taxon>Nitrospinota/Tectimicrobiota group</taxon>
        <taxon>Candidatus Tectimicrobiota</taxon>
    </lineage>
</organism>
<dbReference type="Proteomes" id="UP000712673">
    <property type="component" value="Unassembled WGS sequence"/>
</dbReference>
<dbReference type="EMBL" id="VGLS01000319">
    <property type="protein sequence ID" value="MBM3224410.1"/>
    <property type="molecule type" value="Genomic_DNA"/>
</dbReference>
<dbReference type="HAMAP" id="MF_01966">
    <property type="entry name" value="NADHX_epimerase"/>
    <property type="match status" value="1"/>
</dbReference>
<evidence type="ECO:0000256" key="1">
    <source>
        <dbReference type="ARBA" id="ARBA00000013"/>
    </source>
</evidence>
<feature type="domain" description="YjeF N-terminal" evidence="10">
    <location>
        <begin position="9"/>
        <end position="208"/>
    </location>
</feature>
<evidence type="ECO:0000313" key="12">
    <source>
        <dbReference type="Proteomes" id="UP000712673"/>
    </source>
</evidence>
<gene>
    <name evidence="11" type="ORF">FJZ47_11490</name>
</gene>
<evidence type="ECO:0000256" key="7">
    <source>
        <dbReference type="ARBA" id="ARBA00022958"/>
    </source>
</evidence>
<evidence type="ECO:0000256" key="9">
    <source>
        <dbReference type="ARBA" id="ARBA00023235"/>
    </source>
</evidence>
<sequence length="208" mass="22445">MQVASAAEMRRIDHRTITVYHVPGIVLMENAGLQLMHFLQEHMSELTKRHVTIVTGRGNNGGDGFILARHLWHRGVQTCVLMLTARRQLRGDTRRACEMARAYGVPMVHCATTATWRRASSVLRHTDIVVDAILGTGLNKAPTGLYAEAIDTLNTLGKPIVAVDIPSGLSADDGQGPGVYIQATHTVTFALPKRGLLLPPAAAAVGTL</sequence>
<keyword evidence="9 11" id="KW-0413">Isomerase</keyword>
<dbReference type="PANTHER" id="PTHR13232">
    <property type="entry name" value="NAD(P)H-HYDRATE EPIMERASE"/>
    <property type="match status" value="1"/>
</dbReference>
<protein>
    <recommendedName>
        <fullName evidence="3">NAD(P)H-hydrate epimerase</fullName>
        <ecNumber evidence="3">5.1.99.6</ecNumber>
    </recommendedName>
</protein>
<reference evidence="11" key="1">
    <citation type="submission" date="2019-03" db="EMBL/GenBank/DDBJ databases">
        <title>Lake Tanganyika Metagenome-Assembled Genomes (MAGs).</title>
        <authorList>
            <person name="Tran P."/>
        </authorList>
    </citation>
    <scope>NUCLEOTIDE SEQUENCE</scope>
    <source>
        <strain evidence="11">K_DeepCast_65m_m2_066</strain>
    </source>
</reference>
<evidence type="ECO:0000256" key="6">
    <source>
        <dbReference type="ARBA" id="ARBA00022857"/>
    </source>
</evidence>
<keyword evidence="4" id="KW-0479">Metal-binding</keyword>
<dbReference type="GO" id="GO:0000166">
    <property type="term" value="F:nucleotide binding"/>
    <property type="evidence" value="ECO:0007669"/>
    <property type="project" value="UniProtKB-KW"/>
</dbReference>
<evidence type="ECO:0000259" key="10">
    <source>
        <dbReference type="PROSITE" id="PS51385"/>
    </source>
</evidence>
<comment type="catalytic activity">
    <reaction evidence="1">
        <text>(6R)-NADHX = (6S)-NADHX</text>
        <dbReference type="Rhea" id="RHEA:32215"/>
        <dbReference type="ChEBI" id="CHEBI:64074"/>
        <dbReference type="ChEBI" id="CHEBI:64075"/>
        <dbReference type="EC" id="5.1.99.6"/>
    </reaction>
</comment>
<dbReference type="NCBIfam" id="TIGR00197">
    <property type="entry name" value="yjeF_nterm"/>
    <property type="match status" value="1"/>
</dbReference>
<dbReference type="GO" id="GO:0052856">
    <property type="term" value="F:NAD(P)HX epimerase activity"/>
    <property type="evidence" value="ECO:0007669"/>
    <property type="project" value="UniProtKB-EC"/>
</dbReference>
<comment type="caution">
    <text evidence="11">The sequence shown here is derived from an EMBL/GenBank/DDBJ whole genome shotgun (WGS) entry which is preliminary data.</text>
</comment>
<dbReference type="InterPro" id="IPR004443">
    <property type="entry name" value="YjeF_N_dom"/>
</dbReference>